<protein>
    <submittedName>
        <fullName evidence="3">Lipoprotein with Yx(FWY)xxD motif</fullName>
    </submittedName>
</protein>
<keyword evidence="3" id="KW-0449">Lipoprotein</keyword>
<dbReference type="AlphaFoldDB" id="A0A927RLF7"/>
<dbReference type="RefSeq" id="WP_192751667.1">
    <property type="nucleotide sequence ID" value="NZ_BAABJL010000040.1"/>
</dbReference>
<feature type="chain" id="PRO_5039236739" evidence="2">
    <location>
        <begin position="28"/>
        <end position="189"/>
    </location>
</feature>
<gene>
    <name evidence="3" type="ORF">HEB94_004621</name>
</gene>
<name>A0A927RLF7_9ACTN</name>
<dbReference type="Proteomes" id="UP000638648">
    <property type="component" value="Unassembled WGS sequence"/>
</dbReference>
<accession>A0A927RLF7</accession>
<evidence type="ECO:0000313" key="3">
    <source>
        <dbReference type="EMBL" id="MBE1607773.1"/>
    </source>
</evidence>
<sequence>MGPTRRTTPTTMRATRFLLASLGGTLAATMLVACQGSSPSSSESPGTGTGSDPKVGTLDVTGISRLVVDARGRTLYTNNVDTSRQIRCGSDCTSIWRPVIVTAEEVPSKIEGINGTFSAVRRPDNTVQLALNGRPLYTSTKDASRGTLRGNGIVDSYRGVSYTWHAVAALGGGASPQPTPTVSVTPDGY</sequence>
<proteinExistence type="predicted"/>
<feature type="compositionally biased region" description="Low complexity" evidence="1">
    <location>
        <begin position="35"/>
        <end position="46"/>
    </location>
</feature>
<dbReference type="PANTHER" id="PTHR39335">
    <property type="entry name" value="BLL4220 PROTEIN"/>
    <property type="match status" value="1"/>
</dbReference>
<keyword evidence="2" id="KW-0732">Signal</keyword>
<dbReference type="PROSITE" id="PS51257">
    <property type="entry name" value="PROKAR_LIPOPROTEIN"/>
    <property type="match status" value="1"/>
</dbReference>
<evidence type="ECO:0000256" key="1">
    <source>
        <dbReference type="SAM" id="MobiDB-lite"/>
    </source>
</evidence>
<reference evidence="3" key="1">
    <citation type="submission" date="2020-10" db="EMBL/GenBank/DDBJ databases">
        <title>Sequencing the genomes of 1000 actinobacteria strains.</title>
        <authorList>
            <person name="Klenk H.-P."/>
        </authorList>
    </citation>
    <scope>NUCLEOTIDE SEQUENCE</scope>
    <source>
        <strain evidence="3">DSM 45354</strain>
    </source>
</reference>
<evidence type="ECO:0000256" key="2">
    <source>
        <dbReference type="SAM" id="SignalP"/>
    </source>
</evidence>
<feature type="signal peptide" evidence="2">
    <location>
        <begin position="1"/>
        <end position="27"/>
    </location>
</feature>
<keyword evidence="4" id="KW-1185">Reference proteome</keyword>
<dbReference type="PANTHER" id="PTHR39335:SF1">
    <property type="entry name" value="BLL4220 PROTEIN"/>
    <property type="match status" value="1"/>
</dbReference>
<feature type="region of interest" description="Disordered" evidence="1">
    <location>
        <begin position="35"/>
        <end position="57"/>
    </location>
</feature>
<dbReference type="EMBL" id="JADBEM010000001">
    <property type="protein sequence ID" value="MBE1607773.1"/>
    <property type="molecule type" value="Genomic_DNA"/>
</dbReference>
<dbReference type="GO" id="GO:0043448">
    <property type="term" value="P:alkane catabolic process"/>
    <property type="evidence" value="ECO:0007669"/>
    <property type="project" value="TreeGrafter"/>
</dbReference>
<organism evidence="3 4">
    <name type="scientific">Actinopolymorpha pittospori</name>
    <dbReference type="NCBI Taxonomy" id="648752"/>
    <lineage>
        <taxon>Bacteria</taxon>
        <taxon>Bacillati</taxon>
        <taxon>Actinomycetota</taxon>
        <taxon>Actinomycetes</taxon>
        <taxon>Propionibacteriales</taxon>
        <taxon>Actinopolymorphaceae</taxon>
        <taxon>Actinopolymorpha</taxon>
    </lineage>
</organism>
<comment type="caution">
    <text evidence="3">The sequence shown here is derived from an EMBL/GenBank/DDBJ whole genome shotgun (WGS) entry which is preliminary data.</text>
</comment>
<evidence type="ECO:0000313" key="4">
    <source>
        <dbReference type="Proteomes" id="UP000638648"/>
    </source>
</evidence>